<dbReference type="PROSITE" id="PS51186">
    <property type="entry name" value="GNAT"/>
    <property type="match status" value="1"/>
</dbReference>
<dbReference type="Pfam" id="PF13673">
    <property type="entry name" value="Acetyltransf_10"/>
    <property type="match status" value="1"/>
</dbReference>
<feature type="domain" description="N-acetyltransferase" evidence="1">
    <location>
        <begin position="19"/>
        <end position="157"/>
    </location>
</feature>
<keyword evidence="3" id="KW-1185">Reference proteome</keyword>
<protein>
    <submittedName>
        <fullName evidence="2">GNAT family N-acetyltransferase</fullName>
        <ecNumber evidence="2">2.3.1.-</ecNumber>
    </submittedName>
</protein>
<dbReference type="InterPro" id="IPR000182">
    <property type="entry name" value="GNAT_dom"/>
</dbReference>
<proteinExistence type="predicted"/>
<dbReference type="InterPro" id="IPR016181">
    <property type="entry name" value="Acyl_CoA_acyltransferase"/>
</dbReference>
<evidence type="ECO:0000313" key="2">
    <source>
        <dbReference type="EMBL" id="WXG66513.1"/>
    </source>
</evidence>
<name>A0ABZ2PCE4_9NOCA</name>
<keyword evidence="2" id="KW-0808">Transferase</keyword>
<dbReference type="CDD" id="cd04301">
    <property type="entry name" value="NAT_SF"/>
    <property type="match status" value="1"/>
</dbReference>
<dbReference type="RefSeq" id="WP_338885959.1">
    <property type="nucleotide sequence ID" value="NZ_CP147846.1"/>
</dbReference>
<reference evidence="2 3" key="1">
    <citation type="submission" date="2024-03" db="EMBL/GenBank/DDBJ databases">
        <title>Natural products discovery in diverse microorganisms through a two-stage MS feature dereplication strategy.</title>
        <authorList>
            <person name="Zhang R."/>
        </authorList>
    </citation>
    <scope>NUCLEOTIDE SEQUENCE [LARGE SCALE GENOMIC DNA]</scope>
    <source>
        <strain evidence="2 3">18930</strain>
    </source>
</reference>
<gene>
    <name evidence="2" type="ORF">WDS16_14505</name>
</gene>
<dbReference type="Gene3D" id="3.40.630.30">
    <property type="match status" value="1"/>
</dbReference>
<dbReference type="Proteomes" id="UP001432000">
    <property type="component" value="Chromosome"/>
</dbReference>
<accession>A0ABZ2PCE4</accession>
<dbReference type="EMBL" id="CP147846">
    <property type="protein sequence ID" value="WXG66513.1"/>
    <property type="molecule type" value="Genomic_DNA"/>
</dbReference>
<keyword evidence="2" id="KW-0012">Acyltransferase</keyword>
<sequence length="160" mass="18106">MPTPHTSSVADRPPTLTRAWAPDLDPDRLYALLKLRVEVFVVEQAWFHPELDGYDLLPRTRHFWVERQGAVIGTVRLVEGTEDGARVYSLGHLCTRRSDRGHGHTTRLLQAALADVGEAPCRIDSPSYLVEMYTRHGFVQSGEERLDNGVPLVPLLRNQR</sequence>
<evidence type="ECO:0000259" key="1">
    <source>
        <dbReference type="PROSITE" id="PS51186"/>
    </source>
</evidence>
<organism evidence="2 3">
    <name type="scientific">Rhodococcus sovatensis</name>
    <dbReference type="NCBI Taxonomy" id="1805840"/>
    <lineage>
        <taxon>Bacteria</taxon>
        <taxon>Bacillati</taxon>
        <taxon>Actinomycetota</taxon>
        <taxon>Actinomycetes</taxon>
        <taxon>Mycobacteriales</taxon>
        <taxon>Nocardiaceae</taxon>
        <taxon>Rhodococcus</taxon>
    </lineage>
</organism>
<dbReference type="GO" id="GO:0016746">
    <property type="term" value="F:acyltransferase activity"/>
    <property type="evidence" value="ECO:0007669"/>
    <property type="project" value="UniProtKB-KW"/>
</dbReference>
<dbReference type="SUPFAM" id="SSF55729">
    <property type="entry name" value="Acyl-CoA N-acyltransferases (Nat)"/>
    <property type="match status" value="1"/>
</dbReference>
<evidence type="ECO:0000313" key="3">
    <source>
        <dbReference type="Proteomes" id="UP001432000"/>
    </source>
</evidence>
<dbReference type="EC" id="2.3.1.-" evidence="2"/>